<reference evidence="2 3" key="1">
    <citation type="submission" date="2024-03" db="EMBL/GenBank/DDBJ databases">
        <title>Complete genome sequence of the green alga Chloropicon roscoffensis RCC1871.</title>
        <authorList>
            <person name="Lemieux C."/>
            <person name="Pombert J.-F."/>
            <person name="Otis C."/>
            <person name="Turmel M."/>
        </authorList>
    </citation>
    <scope>NUCLEOTIDE SEQUENCE [LARGE SCALE GENOMIC DNA]</scope>
    <source>
        <strain evidence="2 3">RCC1871</strain>
    </source>
</reference>
<keyword evidence="3" id="KW-1185">Reference proteome</keyword>
<evidence type="ECO:0000313" key="3">
    <source>
        <dbReference type="Proteomes" id="UP001472866"/>
    </source>
</evidence>
<feature type="region of interest" description="Disordered" evidence="1">
    <location>
        <begin position="1"/>
        <end position="63"/>
    </location>
</feature>
<dbReference type="Proteomes" id="UP001472866">
    <property type="component" value="Chromosome 02"/>
</dbReference>
<dbReference type="EMBL" id="CP151502">
    <property type="protein sequence ID" value="WZN60063.1"/>
    <property type="molecule type" value="Genomic_DNA"/>
</dbReference>
<proteinExistence type="predicted"/>
<evidence type="ECO:0000256" key="1">
    <source>
        <dbReference type="SAM" id="MobiDB-lite"/>
    </source>
</evidence>
<accession>A0AAX4P1U5</accession>
<gene>
    <name evidence="2" type="ORF">HKI87_02g15910</name>
</gene>
<feature type="region of interest" description="Disordered" evidence="1">
    <location>
        <begin position="141"/>
        <end position="165"/>
    </location>
</feature>
<organism evidence="2 3">
    <name type="scientific">Chloropicon roscoffensis</name>
    <dbReference type="NCBI Taxonomy" id="1461544"/>
    <lineage>
        <taxon>Eukaryota</taxon>
        <taxon>Viridiplantae</taxon>
        <taxon>Chlorophyta</taxon>
        <taxon>Chloropicophyceae</taxon>
        <taxon>Chloropicales</taxon>
        <taxon>Chloropicaceae</taxon>
        <taxon>Chloropicon</taxon>
    </lineage>
</organism>
<feature type="compositionally biased region" description="Low complexity" evidence="1">
    <location>
        <begin position="18"/>
        <end position="29"/>
    </location>
</feature>
<name>A0AAX4P1U5_9CHLO</name>
<evidence type="ECO:0000313" key="2">
    <source>
        <dbReference type="EMBL" id="WZN60063.1"/>
    </source>
</evidence>
<protein>
    <submittedName>
        <fullName evidence="2">Uncharacterized protein</fullName>
    </submittedName>
</protein>
<dbReference type="AlphaFoldDB" id="A0AAX4P1U5"/>
<sequence>MGADLRRRPGAGRDATRRASTASSRAPRGMAASRVKARPSGSRADRILGRRTGRPLGRRPFTTRAMGAEVPSPATFIALASPIGLAAYWWLVLVPQERRALAKSKRRGSLSSYLDELEGDDSRALERWFYTDWRKKRQEKAERDARRRASIADAERRGASSPSPADIELELEREADAAAAKDPSFLSLDNPVVVALLSLALLSAVAALS</sequence>